<protein>
    <submittedName>
        <fullName evidence="6">TetR/AcrR family transcriptional repressor of nem operon</fullName>
    </submittedName>
</protein>
<evidence type="ECO:0000259" key="5">
    <source>
        <dbReference type="PROSITE" id="PS50977"/>
    </source>
</evidence>
<comment type="caution">
    <text evidence="6">The sequence shown here is derived from an EMBL/GenBank/DDBJ whole genome shotgun (WGS) entry which is preliminary data.</text>
</comment>
<dbReference type="EMBL" id="JACHHY010000008">
    <property type="protein sequence ID" value="MBB5018279.1"/>
    <property type="molecule type" value="Genomic_DNA"/>
</dbReference>
<feature type="DNA-binding region" description="H-T-H motif" evidence="4">
    <location>
        <begin position="30"/>
        <end position="49"/>
    </location>
</feature>
<dbReference type="InterPro" id="IPR001647">
    <property type="entry name" value="HTH_TetR"/>
</dbReference>
<keyword evidence="7" id="KW-1185">Reference proteome</keyword>
<accession>A0A840MMC6</accession>
<organism evidence="6 7">
    <name type="scientific">Chitinivorax tropicus</name>
    <dbReference type="NCBI Taxonomy" id="714531"/>
    <lineage>
        <taxon>Bacteria</taxon>
        <taxon>Pseudomonadati</taxon>
        <taxon>Pseudomonadota</taxon>
        <taxon>Betaproteobacteria</taxon>
        <taxon>Chitinivorax</taxon>
    </lineage>
</organism>
<dbReference type="RefSeq" id="WP_184037325.1">
    <property type="nucleotide sequence ID" value="NZ_JACHHY010000008.1"/>
</dbReference>
<evidence type="ECO:0000256" key="4">
    <source>
        <dbReference type="PROSITE-ProRule" id="PRU00335"/>
    </source>
</evidence>
<dbReference type="PANTHER" id="PTHR47506:SF6">
    <property type="entry name" value="HTH-TYPE TRANSCRIPTIONAL REPRESSOR NEMR"/>
    <property type="match status" value="1"/>
</dbReference>
<dbReference type="Gene3D" id="1.10.357.10">
    <property type="entry name" value="Tetracycline Repressor, domain 2"/>
    <property type="match status" value="1"/>
</dbReference>
<proteinExistence type="predicted"/>
<dbReference type="PANTHER" id="PTHR47506">
    <property type="entry name" value="TRANSCRIPTIONAL REGULATORY PROTEIN"/>
    <property type="match status" value="1"/>
</dbReference>
<name>A0A840MMC6_9PROT</name>
<evidence type="ECO:0000256" key="2">
    <source>
        <dbReference type="ARBA" id="ARBA00023125"/>
    </source>
</evidence>
<dbReference type="SUPFAM" id="SSF48498">
    <property type="entry name" value="Tetracyclin repressor-like, C-terminal domain"/>
    <property type="match status" value="1"/>
</dbReference>
<reference evidence="6 7" key="1">
    <citation type="submission" date="2020-08" db="EMBL/GenBank/DDBJ databases">
        <title>Genomic Encyclopedia of Type Strains, Phase IV (KMG-IV): sequencing the most valuable type-strain genomes for metagenomic binning, comparative biology and taxonomic classification.</title>
        <authorList>
            <person name="Goeker M."/>
        </authorList>
    </citation>
    <scope>NUCLEOTIDE SEQUENCE [LARGE SCALE GENOMIC DNA]</scope>
    <source>
        <strain evidence="6 7">DSM 27165</strain>
    </source>
</reference>
<dbReference type="Pfam" id="PF00440">
    <property type="entry name" value="TetR_N"/>
    <property type="match status" value="1"/>
</dbReference>
<evidence type="ECO:0000256" key="1">
    <source>
        <dbReference type="ARBA" id="ARBA00023015"/>
    </source>
</evidence>
<dbReference type="PROSITE" id="PS50977">
    <property type="entry name" value="HTH_TETR_2"/>
    <property type="match status" value="1"/>
</dbReference>
<evidence type="ECO:0000313" key="6">
    <source>
        <dbReference type="EMBL" id="MBB5018279.1"/>
    </source>
</evidence>
<dbReference type="Proteomes" id="UP000575898">
    <property type="component" value="Unassembled WGS sequence"/>
</dbReference>
<evidence type="ECO:0000256" key="3">
    <source>
        <dbReference type="ARBA" id="ARBA00023163"/>
    </source>
</evidence>
<keyword evidence="1" id="KW-0805">Transcription regulation</keyword>
<evidence type="ECO:0000313" key="7">
    <source>
        <dbReference type="Proteomes" id="UP000575898"/>
    </source>
</evidence>
<feature type="domain" description="HTH tetR-type" evidence="5">
    <location>
        <begin position="7"/>
        <end position="67"/>
    </location>
</feature>
<dbReference type="PRINTS" id="PR00455">
    <property type="entry name" value="HTHTETR"/>
</dbReference>
<dbReference type="InterPro" id="IPR009057">
    <property type="entry name" value="Homeodomain-like_sf"/>
</dbReference>
<dbReference type="AlphaFoldDB" id="A0A840MMC6"/>
<dbReference type="SUPFAM" id="SSF46689">
    <property type="entry name" value="Homeodomain-like"/>
    <property type="match status" value="1"/>
</dbReference>
<dbReference type="GO" id="GO:0003677">
    <property type="term" value="F:DNA binding"/>
    <property type="evidence" value="ECO:0007669"/>
    <property type="project" value="UniProtKB-UniRule"/>
</dbReference>
<dbReference type="InterPro" id="IPR036271">
    <property type="entry name" value="Tet_transcr_reg_TetR-rel_C_sf"/>
</dbReference>
<sequence>MSAPAKTDTKKRILDLAEELLLTRSFSAFSYQHISATLGVKNAAIHYHFPSKTDLGVALIQRYRRRFARWTAQQETLAGDPWQKLEWYFDLVVRYYDQNQRICPTGVLSAEYLVLPPEMQAETQAFMQELLAWAELILIEGQNKGYFRFKGIPRDRASTIMAALQGGLQVARVMENSTILDDIIKQIRLGLGAGGQLA</sequence>
<keyword evidence="3" id="KW-0804">Transcription</keyword>
<keyword evidence="2 4" id="KW-0238">DNA-binding</keyword>
<gene>
    <name evidence="6" type="ORF">HNQ59_001567</name>
</gene>